<feature type="region of interest" description="Disordered" evidence="1">
    <location>
        <begin position="425"/>
        <end position="487"/>
    </location>
</feature>
<evidence type="ECO:0000256" key="1">
    <source>
        <dbReference type="SAM" id="MobiDB-lite"/>
    </source>
</evidence>
<gene>
    <name evidence="2" type="ordered locus">Jden_1626</name>
</gene>
<dbReference type="STRING" id="471856.Jden_1626"/>
<name>C7R5K1_JONDD</name>
<dbReference type="KEGG" id="jde:Jden_1626"/>
<dbReference type="Proteomes" id="UP000000628">
    <property type="component" value="Chromosome"/>
</dbReference>
<dbReference type="HOGENOM" id="CLU_559943_0_0_11"/>
<dbReference type="OrthoDB" id="3259283at2"/>
<sequence>MGQCEGVTASDGLIVPCLIPGVDCDAEPLRAAALRLSTVAIRVRYGCDDASVAWTPLSSVLRVSGTEVLWGALGAPLASLRGFADRCDAVADALRELAVTYERVVPLLRDLQGQAVEFLSQFVDGDLVWTVEAKSPHQGRVTRVIGPYTETLVHWRNNEDVVNRNTQLVEGVAHLVADLVDAEQRCANTIRLLRHTPELGWSVSVPRPVEQFATQYPWGQRTERYLSGMEKFTDGVVQSMQDSTNSLGLIAGYNPSTSEFGDFGYSAFVGAEAVKNSSAAALALVPSAYFTVNAISPEAGKVVGDRAVAYAKGVVNYDGWVDSPAHASGALASDAAIGIAAGALTAGIGPALGTVGKAGKTAVTSSAANVAKKVTSTRGFQFFDSAVVTPMVRAMPSSPGAVWPVGGASTPGMLQGQLTRMVDNVLPSPRDVDPNQRPLPQSPTDAVKQKTTDIVSDAVENGITTPSEEPTEGERTRTYPQFDASRN</sequence>
<evidence type="ECO:0000313" key="2">
    <source>
        <dbReference type="EMBL" id="ACV09274.1"/>
    </source>
</evidence>
<dbReference type="EMBL" id="CP001706">
    <property type="protein sequence ID" value="ACV09274.1"/>
    <property type="molecule type" value="Genomic_DNA"/>
</dbReference>
<dbReference type="RefSeq" id="WP_015771902.1">
    <property type="nucleotide sequence ID" value="NC_013174.1"/>
</dbReference>
<protein>
    <submittedName>
        <fullName evidence="2">Uncharacterized protein</fullName>
    </submittedName>
</protein>
<dbReference type="AlphaFoldDB" id="C7R5K1"/>
<organism evidence="2 3">
    <name type="scientific">Jonesia denitrificans (strain ATCC 14870 / DSM 20603 / BCRC 15368 / CIP 55.134 / JCM 11481 / NBRC 15587 / NCTC 10816 / Prevot 55134)</name>
    <name type="common">Listeria denitrificans</name>
    <dbReference type="NCBI Taxonomy" id="471856"/>
    <lineage>
        <taxon>Bacteria</taxon>
        <taxon>Bacillati</taxon>
        <taxon>Actinomycetota</taxon>
        <taxon>Actinomycetes</taxon>
        <taxon>Micrococcales</taxon>
        <taxon>Jonesiaceae</taxon>
        <taxon>Jonesia</taxon>
    </lineage>
</organism>
<reference evidence="2 3" key="1">
    <citation type="journal article" date="2009" name="Stand. Genomic Sci.">
        <title>Complete genome sequence of Jonesia denitrificans type strain (Prevot 55134).</title>
        <authorList>
            <person name="Pukall R."/>
            <person name="Gehrich-Schroter G."/>
            <person name="Lapidus A."/>
            <person name="Nolan M."/>
            <person name="Glavina Del Rio T."/>
            <person name="Lucas S."/>
            <person name="Chen F."/>
            <person name="Tice H."/>
            <person name="Pitluck S."/>
            <person name="Cheng J.F."/>
            <person name="Copeland A."/>
            <person name="Saunders E."/>
            <person name="Brettin T."/>
            <person name="Detter J.C."/>
            <person name="Bruce D."/>
            <person name="Goodwin L."/>
            <person name="Pati A."/>
            <person name="Ivanova N."/>
            <person name="Mavromatis K."/>
            <person name="Ovchinnikova G."/>
            <person name="Chen A."/>
            <person name="Palaniappan K."/>
            <person name="Land M."/>
            <person name="Hauser L."/>
            <person name="Chang Y.J."/>
            <person name="Jeffries C.D."/>
            <person name="Chain P."/>
            <person name="Goker M."/>
            <person name="Bristow J."/>
            <person name="Eisen J.A."/>
            <person name="Markowitz V."/>
            <person name="Hugenholtz P."/>
            <person name="Kyrpides N.C."/>
            <person name="Klenk H.P."/>
            <person name="Han C."/>
        </authorList>
    </citation>
    <scope>NUCLEOTIDE SEQUENCE [LARGE SCALE GENOMIC DNA]</scope>
    <source>
        <strain evidence="3">ATCC 14870 / DSM 20603 / BCRC 15368 / CIP 55.134 / JCM 11481 / NBRC 15587 / NCTC 10816 / Prevot 55134</strain>
    </source>
</reference>
<accession>C7R5K1</accession>
<keyword evidence="3" id="KW-1185">Reference proteome</keyword>
<evidence type="ECO:0000313" key="3">
    <source>
        <dbReference type="Proteomes" id="UP000000628"/>
    </source>
</evidence>
<proteinExistence type="predicted"/>